<gene>
    <name evidence="2" type="ORF">HFZ78_16080</name>
</gene>
<evidence type="ECO:0000313" key="2">
    <source>
        <dbReference type="EMBL" id="QIZ08062.1"/>
    </source>
</evidence>
<dbReference type="AlphaFoldDB" id="A0A6H1P3N3"/>
<evidence type="ECO:0000256" key="1">
    <source>
        <dbReference type="SAM" id="MobiDB-lite"/>
    </source>
</evidence>
<reference evidence="2 3" key="1">
    <citation type="submission" date="2020-04" db="EMBL/GenBank/DDBJ databases">
        <title>Genome-Wide Identification of 5-Methylcytosine Sites in Bacterial Genomes By High-Throughput Sequencing of MspJI Restriction Fragments.</title>
        <authorList>
            <person name="Wu V."/>
        </authorList>
    </citation>
    <scope>NUCLEOTIDE SEQUENCE [LARGE SCALE GENOMIC DNA]</scope>
    <source>
        <strain evidence="2 3">S2</strain>
    </source>
</reference>
<name>A0A6H1P3N3_PRIMG</name>
<reference evidence="2 3" key="2">
    <citation type="submission" date="2020-04" db="EMBL/GenBank/DDBJ databases">
        <authorList>
            <person name="Fomenkov A."/>
            <person name="Anton B.P."/>
            <person name="Roberts R.J."/>
        </authorList>
    </citation>
    <scope>NUCLEOTIDE SEQUENCE [LARGE SCALE GENOMIC DNA]</scope>
    <source>
        <strain evidence="2 3">S2</strain>
    </source>
</reference>
<protein>
    <submittedName>
        <fullName evidence="2">Uncharacterized protein</fullName>
    </submittedName>
</protein>
<proteinExistence type="predicted"/>
<dbReference type="EMBL" id="CP051128">
    <property type="protein sequence ID" value="QIZ08062.1"/>
    <property type="molecule type" value="Genomic_DNA"/>
</dbReference>
<organism evidence="2 3">
    <name type="scientific">Priestia megaterium</name>
    <name type="common">Bacillus megaterium</name>
    <dbReference type="NCBI Taxonomy" id="1404"/>
    <lineage>
        <taxon>Bacteria</taxon>
        <taxon>Bacillati</taxon>
        <taxon>Bacillota</taxon>
        <taxon>Bacilli</taxon>
        <taxon>Bacillales</taxon>
        <taxon>Bacillaceae</taxon>
        <taxon>Priestia</taxon>
    </lineage>
</organism>
<sequence>MNKEKKNVPQEFQNNVNDHKNSKTNLTANLEDNDIQPDSAIITGGGDPNLSPDAGRPLI</sequence>
<feature type="region of interest" description="Disordered" evidence="1">
    <location>
        <begin position="1"/>
        <end position="59"/>
    </location>
</feature>
<evidence type="ECO:0000313" key="3">
    <source>
        <dbReference type="Proteomes" id="UP000501868"/>
    </source>
</evidence>
<dbReference type="Proteomes" id="UP000501868">
    <property type="component" value="Chromosome"/>
</dbReference>
<accession>A0A6H1P3N3</accession>